<evidence type="ECO:0000256" key="1">
    <source>
        <dbReference type="SAM" id="Phobius"/>
    </source>
</evidence>
<name>A0ABV5W9C1_9BACI</name>
<keyword evidence="1" id="KW-1133">Transmembrane helix</keyword>
<keyword evidence="1" id="KW-0812">Transmembrane</keyword>
<feature type="transmembrane region" description="Helical" evidence="1">
    <location>
        <begin position="142"/>
        <end position="168"/>
    </location>
</feature>
<proteinExistence type="predicted"/>
<sequence>MKMKEKKEKKRKKSRWLKWMCILPLVVVMLFFGLHIARKEIWSHEKKHFEQTAFSQTREQYFSQRQERFDNFQGERSEWKYQGNDDVHHREHYGEKERIRGEHHEEVFDGIFFIPFLLDLVLVLFGWMLLRKSEGNAAKKWTSILLLVIGLLPILPILMLVAGITWIYKKFKHRKETINWIADEYIDEFTTLTPATHILDEWEQNIRKEEQ</sequence>
<comment type="caution">
    <text evidence="2">The sequence shown here is derived from an EMBL/GenBank/DDBJ whole genome shotgun (WGS) entry which is preliminary data.</text>
</comment>
<gene>
    <name evidence="2" type="ORF">ACFFMS_01265</name>
</gene>
<accession>A0ABV5W9C1</accession>
<organism evidence="2 3">
    <name type="scientific">Ectobacillus funiculus</name>
    <dbReference type="NCBI Taxonomy" id="137993"/>
    <lineage>
        <taxon>Bacteria</taxon>
        <taxon>Bacillati</taxon>
        <taxon>Bacillota</taxon>
        <taxon>Bacilli</taxon>
        <taxon>Bacillales</taxon>
        <taxon>Bacillaceae</taxon>
        <taxon>Ectobacillus</taxon>
    </lineage>
</organism>
<reference evidence="2 3" key="1">
    <citation type="submission" date="2024-09" db="EMBL/GenBank/DDBJ databases">
        <authorList>
            <person name="Sun Q."/>
            <person name="Mori K."/>
        </authorList>
    </citation>
    <scope>NUCLEOTIDE SEQUENCE [LARGE SCALE GENOMIC DNA]</scope>
    <source>
        <strain evidence="2 3">JCM 11201</strain>
    </source>
</reference>
<evidence type="ECO:0000313" key="3">
    <source>
        <dbReference type="Proteomes" id="UP001589609"/>
    </source>
</evidence>
<dbReference type="RefSeq" id="WP_379947495.1">
    <property type="nucleotide sequence ID" value="NZ_JBHMAF010000007.1"/>
</dbReference>
<dbReference type="Proteomes" id="UP001589609">
    <property type="component" value="Unassembled WGS sequence"/>
</dbReference>
<protein>
    <submittedName>
        <fullName evidence="2">Uncharacterized protein</fullName>
    </submittedName>
</protein>
<feature type="transmembrane region" description="Helical" evidence="1">
    <location>
        <begin position="110"/>
        <end position="130"/>
    </location>
</feature>
<evidence type="ECO:0000313" key="2">
    <source>
        <dbReference type="EMBL" id="MFB9757184.1"/>
    </source>
</evidence>
<keyword evidence="3" id="KW-1185">Reference proteome</keyword>
<keyword evidence="1" id="KW-0472">Membrane</keyword>
<dbReference type="EMBL" id="JBHMAF010000007">
    <property type="protein sequence ID" value="MFB9757184.1"/>
    <property type="molecule type" value="Genomic_DNA"/>
</dbReference>